<organism evidence="1">
    <name type="scientific">Mesocestoides corti</name>
    <name type="common">Flatworm</name>
    <dbReference type="NCBI Taxonomy" id="53468"/>
    <lineage>
        <taxon>Eukaryota</taxon>
        <taxon>Metazoa</taxon>
        <taxon>Spiralia</taxon>
        <taxon>Lophotrochozoa</taxon>
        <taxon>Platyhelminthes</taxon>
        <taxon>Cestoda</taxon>
        <taxon>Eucestoda</taxon>
        <taxon>Cyclophyllidea</taxon>
        <taxon>Mesocestoididae</taxon>
        <taxon>Mesocestoides</taxon>
    </lineage>
</organism>
<reference evidence="1" key="1">
    <citation type="submission" date="2019-11" db="UniProtKB">
        <authorList>
            <consortium name="WormBaseParasite"/>
        </authorList>
    </citation>
    <scope>IDENTIFICATION</scope>
</reference>
<dbReference type="AlphaFoldDB" id="A0A5K3FA75"/>
<sequence>AQRELSAAEKAYSSAQSEELLLCEKKQLLLHKLETLNSMNDRLHQLFTQNQESEIELENCTSKRQAEVSSECNHLNGEFLKLQNPIFTELSIRDTMEFDVPEVDIERLQAKWSVQKQNT</sequence>
<name>A0A5K3FA75_MESCO</name>
<proteinExistence type="predicted"/>
<evidence type="ECO:0000313" key="1">
    <source>
        <dbReference type="WBParaSite" id="MCU_006792-RA"/>
    </source>
</evidence>
<dbReference type="WBParaSite" id="MCU_006792-RA">
    <property type="protein sequence ID" value="MCU_006792-RA"/>
    <property type="gene ID" value="MCU_006792"/>
</dbReference>
<protein>
    <submittedName>
        <fullName evidence="1">CENPF protein</fullName>
    </submittedName>
</protein>
<accession>A0A5K3FA75</accession>